<proteinExistence type="predicted"/>
<organism evidence="1 2">
    <name type="scientific">Eumeta variegata</name>
    <name type="common">Bagworm moth</name>
    <name type="synonym">Eumeta japonica</name>
    <dbReference type="NCBI Taxonomy" id="151549"/>
    <lineage>
        <taxon>Eukaryota</taxon>
        <taxon>Metazoa</taxon>
        <taxon>Ecdysozoa</taxon>
        <taxon>Arthropoda</taxon>
        <taxon>Hexapoda</taxon>
        <taxon>Insecta</taxon>
        <taxon>Pterygota</taxon>
        <taxon>Neoptera</taxon>
        <taxon>Endopterygota</taxon>
        <taxon>Lepidoptera</taxon>
        <taxon>Glossata</taxon>
        <taxon>Ditrysia</taxon>
        <taxon>Tineoidea</taxon>
        <taxon>Psychidae</taxon>
        <taxon>Oiketicinae</taxon>
        <taxon>Eumeta</taxon>
    </lineage>
</organism>
<sequence length="110" mass="12264">MEELKAYELNETWTLVEKPPGAKTIGCKQLTDAGRMGHAWKTSYILVRRLIGRYFAHVRTSEIKENAGRCGINSVLYKTTISAVNTNQTAVPLSDCGSLRLETWDDASES</sequence>
<comment type="caution">
    <text evidence="1">The sequence shown here is derived from an EMBL/GenBank/DDBJ whole genome shotgun (WGS) entry which is preliminary data.</text>
</comment>
<name>A0A4C1YL49_EUMVA</name>
<evidence type="ECO:0000313" key="1">
    <source>
        <dbReference type="EMBL" id="GBP75359.1"/>
    </source>
</evidence>
<evidence type="ECO:0000313" key="2">
    <source>
        <dbReference type="Proteomes" id="UP000299102"/>
    </source>
</evidence>
<keyword evidence="2" id="KW-1185">Reference proteome</keyword>
<reference evidence="1 2" key="1">
    <citation type="journal article" date="2019" name="Commun. Biol.">
        <title>The bagworm genome reveals a unique fibroin gene that provides high tensile strength.</title>
        <authorList>
            <person name="Kono N."/>
            <person name="Nakamura H."/>
            <person name="Ohtoshi R."/>
            <person name="Tomita M."/>
            <person name="Numata K."/>
            <person name="Arakawa K."/>
        </authorList>
    </citation>
    <scope>NUCLEOTIDE SEQUENCE [LARGE SCALE GENOMIC DNA]</scope>
</reference>
<dbReference type="EMBL" id="BGZK01001245">
    <property type="protein sequence ID" value="GBP75359.1"/>
    <property type="molecule type" value="Genomic_DNA"/>
</dbReference>
<dbReference type="AlphaFoldDB" id="A0A4C1YL49"/>
<dbReference type="Proteomes" id="UP000299102">
    <property type="component" value="Unassembled WGS sequence"/>
</dbReference>
<gene>
    <name evidence="1" type="ORF">EVAR_51948_1</name>
</gene>
<protein>
    <submittedName>
        <fullName evidence="1">Uncharacterized protein</fullName>
    </submittedName>
</protein>
<accession>A0A4C1YL49</accession>